<evidence type="ECO:0000313" key="2">
    <source>
        <dbReference type="EMBL" id="QNN55822.1"/>
    </source>
</evidence>
<dbReference type="Pfam" id="PF09523">
    <property type="entry name" value="DUF2390"/>
    <property type="match status" value="1"/>
</dbReference>
<keyword evidence="1" id="KW-0175">Coiled coil</keyword>
<accession>A0A7G9RJP7</accession>
<dbReference type="EMBL" id="CP060714">
    <property type="protein sequence ID" value="QNN55822.1"/>
    <property type="molecule type" value="Genomic_DNA"/>
</dbReference>
<dbReference type="RefSeq" id="WP_187596095.1">
    <property type="nucleotide sequence ID" value="NZ_CP060714.1"/>
</dbReference>
<dbReference type="Proteomes" id="UP000515811">
    <property type="component" value="Chromosome"/>
</dbReference>
<gene>
    <name evidence="2" type="ORF">H9K76_14545</name>
</gene>
<feature type="coiled-coil region" evidence="1">
    <location>
        <begin position="88"/>
        <end position="115"/>
    </location>
</feature>
<name>A0A7G9RJP7_9BURK</name>
<reference evidence="2 3" key="1">
    <citation type="submission" date="2020-08" db="EMBL/GenBank/DDBJ databases">
        <title>Genome sequence of Diaphorobacter ruginosibacter DSM 27467T.</title>
        <authorList>
            <person name="Hyun D.-W."/>
            <person name="Bae J.-W."/>
        </authorList>
    </citation>
    <scope>NUCLEOTIDE SEQUENCE [LARGE SCALE GENOMIC DNA]</scope>
    <source>
        <strain evidence="2 3">DSM 27467</strain>
    </source>
</reference>
<protein>
    <submittedName>
        <fullName evidence="2">TIGR02444 family protein</fullName>
    </submittedName>
</protein>
<evidence type="ECO:0000256" key="1">
    <source>
        <dbReference type="SAM" id="Coils"/>
    </source>
</evidence>
<dbReference type="InterPro" id="IPR012659">
    <property type="entry name" value="CHP02444"/>
</dbReference>
<evidence type="ECO:0000313" key="3">
    <source>
        <dbReference type="Proteomes" id="UP000515811"/>
    </source>
</evidence>
<sequence length="176" mass="19220">MTNPAHASRANEQWSYALQCYARPGVPQACLLLQDRLSLDVLVLLHAACLAHRHGVNVTGQEVAHADAEVRDWREQVVRPLRAARRAIDKEDASLSGLRAQIQQAELQAERHAMDRLAAMPLPSDRHQEPPPSAAIAVVADFYGARHAGDAGWKTPEVEQAIATLEHALGMPPARA</sequence>
<proteinExistence type="predicted"/>
<keyword evidence="3" id="KW-1185">Reference proteome</keyword>
<organism evidence="2 3">
    <name type="scientific">Diaphorobacter ruginosibacter</name>
    <dbReference type="NCBI Taxonomy" id="1715720"/>
    <lineage>
        <taxon>Bacteria</taxon>
        <taxon>Pseudomonadati</taxon>
        <taxon>Pseudomonadota</taxon>
        <taxon>Betaproteobacteria</taxon>
        <taxon>Burkholderiales</taxon>
        <taxon>Comamonadaceae</taxon>
        <taxon>Diaphorobacter</taxon>
    </lineage>
</organism>
<dbReference type="AlphaFoldDB" id="A0A7G9RJP7"/>
<dbReference type="KEGG" id="drg:H9K76_14545"/>
<dbReference type="NCBIfam" id="TIGR02444">
    <property type="entry name" value="TIGR02444 family protein"/>
    <property type="match status" value="1"/>
</dbReference>